<evidence type="ECO:0000313" key="7">
    <source>
        <dbReference type="Proteomes" id="UP000256900"/>
    </source>
</evidence>
<dbReference type="EMBL" id="QUMO01000003">
    <property type="protein sequence ID" value="REF86357.1"/>
    <property type="molecule type" value="Genomic_DNA"/>
</dbReference>
<dbReference type="Gene3D" id="3.40.190.290">
    <property type="match status" value="1"/>
</dbReference>
<organism evidence="6 7">
    <name type="scientific">Methylovirgula ligni</name>
    <dbReference type="NCBI Taxonomy" id="569860"/>
    <lineage>
        <taxon>Bacteria</taxon>
        <taxon>Pseudomonadati</taxon>
        <taxon>Pseudomonadota</taxon>
        <taxon>Alphaproteobacteria</taxon>
        <taxon>Hyphomicrobiales</taxon>
        <taxon>Beijerinckiaceae</taxon>
        <taxon>Methylovirgula</taxon>
    </lineage>
</organism>
<proteinExistence type="inferred from homology"/>
<dbReference type="Gene3D" id="1.10.10.10">
    <property type="entry name" value="Winged helix-like DNA-binding domain superfamily/Winged helix DNA-binding domain"/>
    <property type="match status" value="1"/>
</dbReference>
<feature type="domain" description="HTH lysR-type" evidence="5">
    <location>
        <begin position="5"/>
        <end position="62"/>
    </location>
</feature>
<evidence type="ECO:0000259" key="5">
    <source>
        <dbReference type="PROSITE" id="PS50931"/>
    </source>
</evidence>
<dbReference type="Pfam" id="PF03466">
    <property type="entry name" value="LysR_substrate"/>
    <property type="match status" value="1"/>
</dbReference>
<dbReference type="PANTHER" id="PTHR30537">
    <property type="entry name" value="HTH-TYPE TRANSCRIPTIONAL REGULATOR"/>
    <property type="match status" value="1"/>
</dbReference>
<dbReference type="GO" id="GO:0043565">
    <property type="term" value="F:sequence-specific DNA binding"/>
    <property type="evidence" value="ECO:0007669"/>
    <property type="project" value="TreeGrafter"/>
</dbReference>
<sequence>MSKLPDFEAWAVFAKVAELGSFARAAAELGLSKATVSKAVGRLELRLGNALFHRTSRRLSLSEAGRATLERASRILAEGEAVEAEATAQSTAPRGLVRVAAPMTFGIVHLAPLLPAFLKLYPDVSIELSLDDRIIDLVSDGFDLALRISSLPDSSLLARRLCRVRILLVGAPAYFASRGRPAHPKDLAAHTALLYTYQRSRDVWHFSHPKQGEYSVAVSGPIRANNADVLQPALLDGLGIALQPEFLVWRDIAEGRLEAMLQDWTTAPGALHLVTPPSAMRPARVSVLMDFLAKHFAQAPWAQS</sequence>
<keyword evidence="3" id="KW-0238">DNA-binding</keyword>
<dbReference type="PROSITE" id="PS50931">
    <property type="entry name" value="HTH_LYSR"/>
    <property type="match status" value="1"/>
</dbReference>
<keyword evidence="2" id="KW-0805">Transcription regulation</keyword>
<evidence type="ECO:0000256" key="3">
    <source>
        <dbReference type="ARBA" id="ARBA00023125"/>
    </source>
</evidence>
<dbReference type="InterPro" id="IPR000847">
    <property type="entry name" value="LysR_HTH_N"/>
</dbReference>
<dbReference type="CDD" id="cd08422">
    <property type="entry name" value="PBP2_CrgA_like"/>
    <property type="match status" value="1"/>
</dbReference>
<dbReference type="SUPFAM" id="SSF53850">
    <property type="entry name" value="Periplasmic binding protein-like II"/>
    <property type="match status" value="1"/>
</dbReference>
<dbReference type="InterPro" id="IPR036390">
    <property type="entry name" value="WH_DNA-bd_sf"/>
</dbReference>
<dbReference type="SUPFAM" id="SSF46785">
    <property type="entry name" value="Winged helix' DNA-binding domain"/>
    <property type="match status" value="1"/>
</dbReference>
<dbReference type="GO" id="GO:0006351">
    <property type="term" value="P:DNA-templated transcription"/>
    <property type="evidence" value="ECO:0007669"/>
    <property type="project" value="TreeGrafter"/>
</dbReference>
<evidence type="ECO:0000256" key="1">
    <source>
        <dbReference type="ARBA" id="ARBA00009437"/>
    </source>
</evidence>
<dbReference type="FunFam" id="3.40.190.290:FF:000001">
    <property type="entry name" value="Transcriptional regulator, LysR family"/>
    <property type="match status" value="1"/>
</dbReference>
<dbReference type="AlphaFoldDB" id="A0A3D9YUR8"/>
<keyword evidence="4" id="KW-0804">Transcription</keyword>
<dbReference type="GO" id="GO:0003700">
    <property type="term" value="F:DNA-binding transcription factor activity"/>
    <property type="evidence" value="ECO:0007669"/>
    <property type="project" value="InterPro"/>
</dbReference>
<comment type="similarity">
    <text evidence="1">Belongs to the LysR transcriptional regulatory family.</text>
</comment>
<dbReference type="Proteomes" id="UP000256900">
    <property type="component" value="Unassembled WGS sequence"/>
</dbReference>
<name>A0A3D9YUR8_9HYPH</name>
<dbReference type="InterPro" id="IPR036388">
    <property type="entry name" value="WH-like_DNA-bd_sf"/>
</dbReference>
<dbReference type="Pfam" id="PF00126">
    <property type="entry name" value="HTH_1"/>
    <property type="match status" value="1"/>
</dbReference>
<evidence type="ECO:0000256" key="2">
    <source>
        <dbReference type="ARBA" id="ARBA00023015"/>
    </source>
</evidence>
<evidence type="ECO:0000256" key="4">
    <source>
        <dbReference type="ARBA" id="ARBA00023163"/>
    </source>
</evidence>
<keyword evidence="7" id="KW-1185">Reference proteome</keyword>
<dbReference type="RefSeq" id="WP_115836905.1">
    <property type="nucleotide sequence ID" value="NZ_CP025086.1"/>
</dbReference>
<dbReference type="PRINTS" id="PR00039">
    <property type="entry name" value="HTHLYSR"/>
</dbReference>
<dbReference type="FunFam" id="1.10.10.10:FF:000001">
    <property type="entry name" value="LysR family transcriptional regulator"/>
    <property type="match status" value="1"/>
</dbReference>
<dbReference type="OrthoDB" id="9812435at2"/>
<dbReference type="InterPro" id="IPR005119">
    <property type="entry name" value="LysR_subst-bd"/>
</dbReference>
<comment type="caution">
    <text evidence="6">The sequence shown here is derived from an EMBL/GenBank/DDBJ whole genome shotgun (WGS) entry which is preliminary data.</text>
</comment>
<dbReference type="PANTHER" id="PTHR30537:SF5">
    <property type="entry name" value="HTH-TYPE TRANSCRIPTIONAL ACTIVATOR TTDR-RELATED"/>
    <property type="match status" value="1"/>
</dbReference>
<dbReference type="InterPro" id="IPR058163">
    <property type="entry name" value="LysR-type_TF_proteobact-type"/>
</dbReference>
<accession>A0A3D9YUR8</accession>
<protein>
    <submittedName>
        <fullName evidence="6">LysR family transcriptional regulator</fullName>
    </submittedName>
</protein>
<evidence type="ECO:0000313" key="6">
    <source>
        <dbReference type="EMBL" id="REF86357.1"/>
    </source>
</evidence>
<gene>
    <name evidence="6" type="ORF">DES32_2409</name>
</gene>
<reference evidence="6 7" key="1">
    <citation type="submission" date="2018-08" db="EMBL/GenBank/DDBJ databases">
        <title>Genomic Encyclopedia of Type Strains, Phase IV (KMG-IV): sequencing the most valuable type-strain genomes for metagenomic binning, comparative biology and taxonomic classification.</title>
        <authorList>
            <person name="Goeker M."/>
        </authorList>
    </citation>
    <scope>NUCLEOTIDE SEQUENCE [LARGE SCALE GENOMIC DNA]</scope>
    <source>
        <strain evidence="6 7">BW863</strain>
    </source>
</reference>